<reference evidence="2" key="2">
    <citation type="submission" date="2020-10" db="UniProtKB">
        <authorList>
            <consortium name="WormBaseParasite"/>
        </authorList>
    </citation>
    <scope>IDENTIFICATION</scope>
</reference>
<organism evidence="1 2">
    <name type="scientific">Panagrellus redivivus</name>
    <name type="common">Microworm</name>
    <dbReference type="NCBI Taxonomy" id="6233"/>
    <lineage>
        <taxon>Eukaryota</taxon>
        <taxon>Metazoa</taxon>
        <taxon>Ecdysozoa</taxon>
        <taxon>Nematoda</taxon>
        <taxon>Chromadorea</taxon>
        <taxon>Rhabditida</taxon>
        <taxon>Tylenchina</taxon>
        <taxon>Panagrolaimomorpha</taxon>
        <taxon>Panagrolaimoidea</taxon>
        <taxon>Panagrolaimidae</taxon>
        <taxon>Panagrellus</taxon>
    </lineage>
</organism>
<reference evidence="1" key="1">
    <citation type="journal article" date="2013" name="Genetics">
        <title>The draft genome and transcriptome of Panagrellus redivivus are shaped by the harsh demands of a free-living lifestyle.</title>
        <authorList>
            <person name="Srinivasan J."/>
            <person name="Dillman A.R."/>
            <person name="Macchietto M.G."/>
            <person name="Heikkinen L."/>
            <person name="Lakso M."/>
            <person name="Fracchia K.M."/>
            <person name="Antoshechkin I."/>
            <person name="Mortazavi A."/>
            <person name="Wong G."/>
            <person name="Sternberg P.W."/>
        </authorList>
    </citation>
    <scope>NUCLEOTIDE SEQUENCE [LARGE SCALE GENOMIC DNA]</scope>
    <source>
        <strain evidence="1">MT8872</strain>
    </source>
</reference>
<dbReference type="WBParaSite" id="Pan_g7343.t1">
    <property type="protein sequence ID" value="Pan_g7343.t1"/>
    <property type="gene ID" value="Pan_g7343"/>
</dbReference>
<keyword evidence="1" id="KW-1185">Reference proteome</keyword>
<dbReference type="Proteomes" id="UP000492821">
    <property type="component" value="Unassembled WGS sequence"/>
</dbReference>
<dbReference type="AlphaFoldDB" id="A0A7E4W4S0"/>
<sequence>MLFRNQKSRRGRKPRVIPVNDDRVFNPCTFRFFNFLELLCVHKRFIMRVDLFSKIYFAFYGKTLEDEFKRYFGSDDVASIIQKHFATYLTIRHEHVLGDTDSANGGDLPFVVSRFNVNSLKTLNSCVAQQTRNLSFVRNYDMSYHVPPSPVTKKSRFSTMLRTLAPKKKKKL</sequence>
<accession>A0A7E4W4S0</accession>
<protein>
    <submittedName>
        <fullName evidence="2">Uncharacterized protein</fullName>
    </submittedName>
</protein>
<evidence type="ECO:0000313" key="2">
    <source>
        <dbReference type="WBParaSite" id="Pan_g7343.t1"/>
    </source>
</evidence>
<name>A0A7E4W4S0_PANRE</name>
<evidence type="ECO:0000313" key="1">
    <source>
        <dbReference type="Proteomes" id="UP000492821"/>
    </source>
</evidence>
<proteinExistence type="predicted"/>